<dbReference type="AlphaFoldDB" id="A0A0E9PIA4"/>
<proteinExistence type="predicted"/>
<dbReference type="EMBL" id="GBXM01104994">
    <property type="protein sequence ID" value="JAH03583.1"/>
    <property type="molecule type" value="Transcribed_RNA"/>
</dbReference>
<reference evidence="1" key="2">
    <citation type="journal article" date="2015" name="Fish Shellfish Immunol.">
        <title>Early steps in the European eel (Anguilla anguilla)-Vibrio vulnificus interaction in the gills: Role of the RtxA13 toxin.</title>
        <authorList>
            <person name="Callol A."/>
            <person name="Pajuelo D."/>
            <person name="Ebbesson L."/>
            <person name="Teles M."/>
            <person name="MacKenzie S."/>
            <person name="Amaro C."/>
        </authorList>
    </citation>
    <scope>NUCLEOTIDE SEQUENCE</scope>
</reference>
<reference evidence="1" key="1">
    <citation type="submission" date="2014-11" db="EMBL/GenBank/DDBJ databases">
        <authorList>
            <person name="Amaro Gonzalez C."/>
        </authorList>
    </citation>
    <scope>NUCLEOTIDE SEQUENCE</scope>
</reference>
<name>A0A0E9PIA4_ANGAN</name>
<sequence>MTMSILLFLHTQLFRKSLIEFRVVFMRSHSMLTLGSTAAIFSRVLTVEWSCDFGWSRVSEMEAGGETS</sequence>
<protein>
    <submittedName>
        <fullName evidence="1">Uncharacterized protein</fullName>
    </submittedName>
</protein>
<evidence type="ECO:0000313" key="1">
    <source>
        <dbReference type="EMBL" id="JAH03583.1"/>
    </source>
</evidence>
<accession>A0A0E9PIA4</accession>
<organism evidence="1">
    <name type="scientific">Anguilla anguilla</name>
    <name type="common">European freshwater eel</name>
    <name type="synonym">Muraena anguilla</name>
    <dbReference type="NCBI Taxonomy" id="7936"/>
    <lineage>
        <taxon>Eukaryota</taxon>
        <taxon>Metazoa</taxon>
        <taxon>Chordata</taxon>
        <taxon>Craniata</taxon>
        <taxon>Vertebrata</taxon>
        <taxon>Euteleostomi</taxon>
        <taxon>Actinopterygii</taxon>
        <taxon>Neopterygii</taxon>
        <taxon>Teleostei</taxon>
        <taxon>Anguilliformes</taxon>
        <taxon>Anguillidae</taxon>
        <taxon>Anguilla</taxon>
    </lineage>
</organism>